<dbReference type="Proteomes" id="UP000246278">
    <property type="component" value="Unassembled WGS sequence"/>
</dbReference>
<evidence type="ECO:0000313" key="2">
    <source>
        <dbReference type="Proteomes" id="UP000246278"/>
    </source>
</evidence>
<keyword evidence="2" id="KW-1185">Reference proteome</keyword>
<sequence>MECMKTVTIQCPYCGALNDELIDCSIEPPEEFVEDCEVCCSPMLIRVLLVDGAAPVVEVHRENE</sequence>
<accession>A0A317T703</accession>
<dbReference type="RefSeq" id="WP_110022956.1">
    <property type="nucleotide sequence ID" value="NZ_PDNZ01000003.1"/>
</dbReference>
<dbReference type="Pfam" id="PF14255">
    <property type="entry name" value="Zn_ribbon_21"/>
    <property type="match status" value="1"/>
</dbReference>
<proteinExistence type="predicted"/>
<gene>
    <name evidence="1" type="ORF">CR164_05695</name>
</gene>
<dbReference type="EMBL" id="PDNZ01000003">
    <property type="protein sequence ID" value="PWW82482.1"/>
    <property type="molecule type" value="Genomic_DNA"/>
</dbReference>
<dbReference type="OrthoDB" id="9814566at2"/>
<name>A0A317T703_9CHLB</name>
<reference evidence="2" key="1">
    <citation type="submission" date="2017-10" db="EMBL/GenBank/DDBJ databases">
        <authorList>
            <person name="Gaisin V.A."/>
            <person name="Rysina M.S."/>
            <person name="Grouzdev D.S."/>
        </authorList>
    </citation>
    <scope>NUCLEOTIDE SEQUENCE [LARGE SCALE GENOMIC DNA]</scope>
    <source>
        <strain evidence="2">V1</strain>
    </source>
</reference>
<dbReference type="AlphaFoldDB" id="A0A317T703"/>
<evidence type="ECO:0000313" key="1">
    <source>
        <dbReference type="EMBL" id="PWW82482.1"/>
    </source>
</evidence>
<organism evidence="1 2">
    <name type="scientific">Prosthecochloris marina</name>
    <dbReference type="NCBI Taxonomy" id="2017681"/>
    <lineage>
        <taxon>Bacteria</taxon>
        <taxon>Pseudomonadati</taxon>
        <taxon>Chlorobiota</taxon>
        <taxon>Chlorobiia</taxon>
        <taxon>Chlorobiales</taxon>
        <taxon>Chlorobiaceae</taxon>
        <taxon>Prosthecochloris</taxon>
    </lineage>
</organism>
<comment type="caution">
    <text evidence="1">The sequence shown here is derived from an EMBL/GenBank/DDBJ whole genome shotgun (WGS) entry which is preliminary data.</text>
</comment>
<evidence type="ECO:0008006" key="3">
    <source>
        <dbReference type="Google" id="ProtNLM"/>
    </source>
</evidence>
<dbReference type="InterPro" id="IPR025990">
    <property type="entry name" value="zinc_ribbon_bacterial"/>
</dbReference>
<protein>
    <recommendedName>
        <fullName evidence="3">CPXCG motif-containing cysteine-rich protein</fullName>
    </recommendedName>
</protein>